<dbReference type="Pfam" id="PF20256">
    <property type="entry name" value="MoCoBD_2"/>
    <property type="match status" value="1"/>
</dbReference>
<sequence>AGADTVREVFPDTLLQSMACSYVFLMSSTAALSTALSLSQSNFFEWHPSDADDIVVVVQSESIPGRLLGLDALDFGQGEGHWIAKEWLRQLSRDTLVKLRIAYPDVHTSQSDGKVSVRWVCEVDVKRSDANALPAPFAAPRPGLPSDIQQGLLECGPALLSGQFVAAALVLRADIVMDVGTSLNPAIDVGQVEGGFVQGMGWVTMEELVWGDKQHKWVRPGHLFTRGPGTYKIPTANDIPVDMRVALLKDAPNPRAVYSSKAVGEPPFHLAASVFFAMKDAIGAARQDAGHTEWFQLDSPATPERIRMACADSLTAPYAAPTLRPKQSA</sequence>
<feature type="non-terminal residue" evidence="2">
    <location>
        <position position="1"/>
    </location>
</feature>
<dbReference type="Proteomes" id="UP001190700">
    <property type="component" value="Unassembled WGS sequence"/>
</dbReference>
<dbReference type="InterPro" id="IPR037165">
    <property type="entry name" value="AldOxase/xan_DH_Mopterin-bd_sf"/>
</dbReference>
<dbReference type="InterPro" id="IPR016208">
    <property type="entry name" value="Ald_Oxase/xanthine_DH-like"/>
</dbReference>
<keyword evidence="3" id="KW-1185">Reference proteome</keyword>
<accession>A0AAE0C9P7</accession>
<dbReference type="PANTHER" id="PTHR45444:SF3">
    <property type="entry name" value="XANTHINE DEHYDROGENASE"/>
    <property type="match status" value="1"/>
</dbReference>
<gene>
    <name evidence="2" type="ORF">CYMTET_40520</name>
</gene>
<evidence type="ECO:0000313" key="3">
    <source>
        <dbReference type="Proteomes" id="UP001190700"/>
    </source>
</evidence>
<dbReference type="AlphaFoldDB" id="A0AAE0C9P7"/>
<evidence type="ECO:0000313" key="2">
    <source>
        <dbReference type="EMBL" id="KAK3250085.1"/>
    </source>
</evidence>
<proteinExistence type="predicted"/>
<name>A0AAE0C9P7_9CHLO</name>
<dbReference type="SUPFAM" id="SSF56003">
    <property type="entry name" value="Molybdenum cofactor-binding domain"/>
    <property type="match status" value="1"/>
</dbReference>
<dbReference type="PANTHER" id="PTHR45444">
    <property type="entry name" value="XANTHINE DEHYDROGENASE"/>
    <property type="match status" value="1"/>
</dbReference>
<dbReference type="GO" id="GO:0005506">
    <property type="term" value="F:iron ion binding"/>
    <property type="evidence" value="ECO:0007669"/>
    <property type="project" value="InterPro"/>
</dbReference>
<dbReference type="GO" id="GO:0016491">
    <property type="term" value="F:oxidoreductase activity"/>
    <property type="evidence" value="ECO:0007669"/>
    <property type="project" value="InterPro"/>
</dbReference>
<dbReference type="Gene3D" id="3.30.365.10">
    <property type="entry name" value="Aldehyde oxidase/xanthine dehydrogenase, molybdopterin binding domain"/>
    <property type="match status" value="1"/>
</dbReference>
<protein>
    <submittedName>
        <fullName evidence="2">Xylitol dehydrogenase</fullName>
    </submittedName>
</protein>
<reference evidence="2 3" key="1">
    <citation type="journal article" date="2015" name="Genome Biol. Evol.">
        <title>Comparative Genomics of a Bacterivorous Green Alga Reveals Evolutionary Causalities and Consequences of Phago-Mixotrophic Mode of Nutrition.</title>
        <authorList>
            <person name="Burns J.A."/>
            <person name="Paasch A."/>
            <person name="Narechania A."/>
            <person name="Kim E."/>
        </authorList>
    </citation>
    <scope>NUCLEOTIDE SEQUENCE [LARGE SCALE GENOMIC DNA]</scope>
    <source>
        <strain evidence="2 3">PLY_AMNH</strain>
    </source>
</reference>
<evidence type="ECO:0000259" key="1">
    <source>
        <dbReference type="Pfam" id="PF20256"/>
    </source>
</evidence>
<feature type="domain" description="Aldehyde oxidase/xanthine dehydrogenase second molybdopterin binding" evidence="1">
    <location>
        <begin position="170"/>
        <end position="240"/>
    </location>
</feature>
<dbReference type="EMBL" id="LGRX02026929">
    <property type="protein sequence ID" value="KAK3250085.1"/>
    <property type="molecule type" value="Genomic_DNA"/>
</dbReference>
<dbReference type="InterPro" id="IPR046867">
    <property type="entry name" value="AldOxase/xan_DH_MoCoBD2"/>
</dbReference>
<comment type="caution">
    <text evidence="2">The sequence shown here is derived from an EMBL/GenBank/DDBJ whole genome shotgun (WGS) entry which is preliminary data.</text>
</comment>
<organism evidence="2 3">
    <name type="scientific">Cymbomonas tetramitiformis</name>
    <dbReference type="NCBI Taxonomy" id="36881"/>
    <lineage>
        <taxon>Eukaryota</taxon>
        <taxon>Viridiplantae</taxon>
        <taxon>Chlorophyta</taxon>
        <taxon>Pyramimonadophyceae</taxon>
        <taxon>Pyramimonadales</taxon>
        <taxon>Pyramimonadaceae</taxon>
        <taxon>Cymbomonas</taxon>
    </lineage>
</organism>